<organism evidence="5 6">
    <name type="scientific">Metabacillus fastidiosus</name>
    <dbReference type="NCBI Taxonomy" id="1458"/>
    <lineage>
        <taxon>Bacteria</taxon>
        <taxon>Bacillati</taxon>
        <taxon>Bacillota</taxon>
        <taxon>Bacilli</taxon>
        <taxon>Bacillales</taxon>
        <taxon>Bacillaceae</taxon>
        <taxon>Metabacillus</taxon>
    </lineage>
</organism>
<protein>
    <submittedName>
        <fullName evidence="5">Bifunctional UDP-sugar hydrolase/5'-nucleotidase</fullName>
    </submittedName>
</protein>
<reference evidence="5 6" key="1">
    <citation type="submission" date="2023-03" db="EMBL/GenBank/DDBJ databases">
        <title>Bacillus Genome Sequencing.</title>
        <authorList>
            <person name="Dunlap C."/>
        </authorList>
    </citation>
    <scope>NUCLEOTIDE SEQUENCE [LARGE SCALE GENOMIC DNA]</scope>
    <source>
        <strain evidence="5 6">NRS-1717</strain>
    </source>
</reference>
<gene>
    <name evidence="5" type="ORF">P9271_16840</name>
</gene>
<dbReference type="InterPro" id="IPR008334">
    <property type="entry name" value="5'-Nucleotdase_C"/>
</dbReference>
<evidence type="ECO:0000256" key="2">
    <source>
        <dbReference type="RuleBase" id="RU362119"/>
    </source>
</evidence>
<dbReference type="InterPro" id="IPR036907">
    <property type="entry name" value="5'-Nucleotdase_C_sf"/>
</dbReference>
<dbReference type="InterPro" id="IPR006179">
    <property type="entry name" value="5_nucleotidase/apyrase"/>
</dbReference>
<dbReference type="SUPFAM" id="SSF56300">
    <property type="entry name" value="Metallo-dependent phosphatases"/>
    <property type="match status" value="1"/>
</dbReference>
<keyword evidence="2" id="KW-0547">Nucleotide-binding</keyword>
<dbReference type="PANTHER" id="PTHR11575">
    <property type="entry name" value="5'-NUCLEOTIDASE-RELATED"/>
    <property type="match status" value="1"/>
</dbReference>
<dbReference type="Gene3D" id="3.60.21.10">
    <property type="match status" value="1"/>
</dbReference>
<dbReference type="GO" id="GO:0016787">
    <property type="term" value="F:hydrolase activity"/>
    <property type="evidence" value="ECO:0007669"/>
    <property type="project" value="UniProtKB-KW"/>
</dbReference>
<feature type="domain" description="5'-Nucleotidase C-terminal" evidence="4">
    <location>
        <begin position="290"/>
        <end position="427"/>
    </location>
</feature>
<sequence>MLETIHIYHINDLHSHFANWPRIVSFVNKKRKEHIDNGEEMFLFDIGDHCDRIHPITEATNGQANIEMLNKLRFDAVTIGNNEGITFSHDALNHLYDNANFSVVLSNLYTECNERPNWVKPYDIIKLKSGCKIAILGVTAFYEEFYGLLQWKIKDPFQSLLETIAEVKEHVDFIILLSHLGINEDEMIAKEFPDIDIILGGHTHHALDNGLKINKTLLAGAGKFGQYVGHVELTIDTEKKALYQCKASLTEMETEEKCMEMEKWIIEKTIECENILSNPVGFLDEKLNMDWFNESPFSTFLVQSIKEWCDGDIAMVNAGMLLASLSEGIVTRKDLHQICPHPINPCKVYLKGDELKEIIIQSREERVEKLELKGLGFRGKIMGRMIYDGIEIESERFSDGKLHVTSVTCKGENLDPNKFYAVATVDMFTFGSLFPAIRNAEQKIYYMPELLRDLLAWKMQSKSIAK</sequence>
<name>A0ABU6P0T5_9BACI</name>
<dbReference type="Pfam" id="PF02872">
    <property type="entry name" value="5_nucleotid_C"/>
    <property type="match status" value="1"/>
</dbReference>
<dbReference type="EMBL" id="JARTFS010000013">
    <property type="protein sequence ID" value="MED4402974.1"/>
    <property type="molecule type" value="Genomic_DNA"/>
</dbReference>
<dbReference type="InterPro" id="IPR004843">
    <property type="entry name" value="Calcineurin-like_PHP"/>
</dbReference>
<evidence type="ECO:0000313" key="5">
    <source>
        <dbReference type="EMBL" id="MED4402974.1"/>
    </source>
</evidence>
<dbReference type="SUPFAM" id="SSF55816">
    <property type="entry name" value="5'-nucleotidase (syn. UDP-sugar hydrolase), C-terminal domain"/>
    <property type="match status" value="1"/>
</dbReference>
<dbReference type="GeneID" id="301142176"/>
<keyword evidence="6" id="KW-1185">Reference proteome</keyword>
<comment type="similarity">
    <text evidence="2">Belongs to the 5'-nucleotidase family.</text>
</comment>
<keyword evidence="2 5" id="KW-0378">Hydrolase</keyword>
<dbReference type="InterPro" id="IPR029052">
    <property type="entry name" value="Metallo-depent_PP-like"/>
</dbReference>
<evidence type="ECO:0000259" key="4">
    <source>
        <dbReference type="Pfam" id="PF02872"/>
    </source>
</evidence>
<evidence type="ECO:0000313" key="6">
    <source>
        <dbReference type="Proteomes" id="UP001342826"/>
    </source>
</evidence>
<dbReference type="PIRSF" id="PIRSF036361">
    <property type="entry name" value="YunD"/>
    <property type="match status" value="1"/>
</dbReference>
<dbReference type="CDD" id="cd00845">
    <property type="entry name" value="MPP_UshA_N_like"/>
    <property type="match status" value="1"/>
</dbReference>
<dbReference type="InterPro" id="IPR011240">
    <property type="entry name" value="Pesterase_YunD"/>
</dbReference>
<dbReference type="RefSeq" id="WP_066232531.1">
    <property type="nucleotide sequence ID" value="NZ_JARTFQ010000004.1"/>
</dbReference>
<proteinExistence type="inferred from homology"/>
<dbReference type="Gene3D" id="3.90.780.10">
    <property type="entry name" value="5'-Nucleotidase, C-terminal domain"/>
    <property type="match status" value="1"/>
</dbReference>
<keyword evidence="1" id="KW-0732">Signal</keyword>
<dbReference type="PRINTS" id="PR01607">
    <property type="entry name" value="APYRASEFAMLY"/>
</dbReference>
<dbReference type="Proteomes" id="UP001342826">
    <property type="component" value="Unassembled WGS sequence"/>
</dbReference>
<dbReference type="PANTHER" id="PTHR11575:SF23">
    <property type="entry name" value="5-NUCLEOTIDASE FAMILY PROTEIN"/>
    <property type="match status" value="1"/>
</dbReference>
<evidence type="ECO:0000256" key="1">
    <source>
        <dbReference type="ARBA" id="ARBA00022729"/>
    </source>
</evidence>
<dbReference type="Pfam" id="PF00149">
    <property type="entry name" value="Metallophos"/>
    <property type="match status" value="1"/>
</dbReference>
<comment type="caution">
    <text evidence="5">The sequence shown here is derived from an EMBL/GenBank/DDBJ whole genome shotgun (WGS) entry which is preliminary data.</text>
</comment>
<evidence type="ECO:0000259" key="3">
    <source>
        <dbReference type="Pfam" id="PF00149"/>
    </source>
</evidence>
<accession>A0ABU6P0T5</accession>
<feature type="domain" description="Calcineurin-like phosphoesterase" evidence="3">
    <location>
        <begin position="6"/>
        <end position="205"/>
    </location>
</feature>